<dbReference type="GO" id="GO:0016757">
    <property type="term" value="F:glycosyltransferase activity"/>
    <property type="evidence" value="ECO:0007669"/>
    <property type="project" value="UniProtKB-KW"/>
</dbReference>
<name>A0A142EQY4_9BACT</name>
<evidence type="ECO:0000313" key="5">
    <source>
        <dbReference type="Proteomes" id="UP000073816"/>
    </source>
</evidence>
<dbReference type="EMBL" id="CP012836">
    <property type="protein sequence ID" value="AMQ57539.1"/>
    <property type="molecule type" value="Genomic_DNA"/>
</dbReference>
<protein>
    <recommendedName>
        <fullName evidence="6">Glycosyl transferase</fullName>
    </recommendedName>
</protein>
<dbReference type="Gene3D" id="3.90.550.10">
    <property type="entry name" value="Spore Coat Polysaccharide Biosynthesis Protein SpsA, Chain A"/>
    <property type="match status" value="1"/>
</dbReference>
<dbReference type="InterPro" id="IPR002495">
    <property type="entry name" value="Glyco_trans_8"/>
</dbReference>
<keyword evidence="5" id="KW-1185">Reference proteome</keyword>
<dbReference type="InterPro" id="IPR050748">
    <property type="entry name" value="Glycosyltrans_8_dom-fam"/>
</dbReference>
<dbReference type="PATRIC" id="fig|1727163.4.peg.2913"/>
<dbReference type="KEGG" id="alm:AO498_13905"/>
<evidence type="ECO:0000256" key="1">
    <source>
        <dbReference type="ARBA" id="ARBA00022676"/>
    </source>
</evidence>
<evidence type="ECO:0000256" key="2">
    <source>
        <dbReference type="ARBA" id="ARBA00022679"/>
    </source>
</evidence>
<keyword evidence="3" id="KW-0479">Metal-binding</keyword>
<evidence type="ECO:0008006" key="6">
    <source>
        <dbReference type="Google" id="ProtNLM"/>
    </source>
</evidence>
<dbReference type="Pfam" id="PF01501">
    <property type="entry name" value="Glyco_transf_8"/>
    <property type="match status" value="1"/>
</dbReference>
<proteinExistence type="predicted"/>
<dbReference type="RefSeq" id="WP_067548909.1">
    <property type="nucleotide sequence ID" value="NZ_CP012836.1"/>
</dbReference>
<evidence type="ECO:0000256" key="3">
    <source>
        <dbReference type="ARBA" id="ARBA00022723"/>
    </source>
</evidence>
<dbReference type="GO" id="GO:0046872">
    <property type="term" value="F:metal ion binding"/>
    <property type="evidence" value="ECO:0007669"/>
    <property type="project" value="UniProtKB-KW"/>
</dbReference>
<dbReference type="PANTHER" id="PTHR13778:SF47">
    <property type="entry name" value="LIPOPOLYSACCHARIDE 1,3-GALACTOSYLTRANSFERASE"/>
    <property type="match status" value="1"/>
</dbReference>
<dbReference type="AlphaFoldDB" id="A0A142EQY4"/>
<dbReference type="PANTHER" id="PTHR13778">
    <property type="entry name" value="GLYCOSYLTRANSFERASE 8 DOMAIN-CONTAINING PROTEIN"/>
    <property type="match status" value="1"/>
</dbReference>
<keyword evidence="2" id="KW-0808">Transferase</keyword>
<accession>A0A142EQY4</accession>
<dbReference type="Proteomes" id="UP000073816">
    <property type="component" value="Chromosome"/>
</dbReference>
<dbReference type="OrthoDB" id="695971at2"/>
<sequence>MEKDEQIVLFFTVDRKYLVPAAAAIESILELHADWKLKFYLVIGDENHDWVSPLVNLIEFRGQEVSPRKVNLSEFLSLKTNLHFSPANYFRLLAADLFEESKIIYLDSDIILRAPLHTLWNIDLGDYPLAAVEDALVNDFHRLQLSSDEGYFNSGVMLLNLDKWRAMSLGEKVLNYILTFPDRILYADQCGLNAILKGNWMRLHPKWNVQTELLIPSGSTKKHLNKNQFQVEEAKANPFLIHFTGVSKPWNLGSTHPYKRLFWKTLAKTPLNRKLPLNFSFANLLKTLFPLSVKKFYWRHFGKPKALNPQVL</sequence>
<keyword evidence="1" id="KW-0328">Glycosyltransferase</keyword>
<dbReference type="CDD" id="cd04194">
    <property type="entry name" value="GT8_A4GalT_like"/>
    <property type="match status" value="1"/>
</dbReference>
<evidence type="ECO:0000313" key="4">
    <source>
        <dbReference type="EMBL" id="AMQ57539.1"/>
    </source>
</evidence>
<reference evidence="5" key="1">
    <citation type="submission" date="2015-09" db="EMBL/GenBank/DDBJ databases">
        <title>Complete sequence of Algoriphagus sp. M8-2.</title>
        <authorList>
            <person name="Shintani M."/>
        </authorList>
    </citation>
    <scope>NUCLEOTIDE SEQUENCE [LARGE SCALE GENOMIC DNA]</scope>
    <source>
        <strain evidence="5">M8-2</strain>
    </source>
</reference>
<dbReference type="STRING" id="1727163.AO498_13905"/>
<dbReference type="InterPro" id="IPR029044">
    <property type="entry name" value="Nucleotide-diphossugar_trans"/>
</dbReference>
<gene>
    <name evidence="4" type="ORF">AO498_13905</name>
</gene>
<dbReference type="SUPFAM" id="SSF53448">
    <property type="entry name" value="Nucleotide-diphospho-sugar transferases"/>
    <property type="match status" value="1"/>
</dbReference>
<organism evidence="4 5">
    <name type="scientific">Algoriphagus sanaruensis</name>
    <dbReference type="NCBI Taxonomy" id="1727163"/>
    <lineage>
        <taxon>Bacteria</taxon>
        <taxon>Pseudomonadati</taxon>
        <taxon>Bacteroidota</taxon>
        <taxon>Cytophagia</taxon>
        <taxon>Cytophagales</taxon>
        <taxon>Cyclobacteriaceae</taxon>
        <taxon>Algoriphagus</taxon>
    </lineage>
</organism>
<reference evidence="4 5" key="2">
    <citation type="journal article" date="2016" name="Genome Announc.">
        <title>Complete Genome Sequence of Algoriphagus sp. Strain M8-2, Isolated from a Brackish Lake.</title>
        <authorList>
            <person name="Muraguchi Y."/>
            <person name="Kushimoto K."/>
            <person name="Ohtsubo Y."/>
            <person name="Suzuki T."/>
            <person name="Dohra H."/>
            <person name="Kimbara K."/>
            <person name="Shintani M."/>
        </authorList>
    </citation>
    <scope>NUCLEOTIDE SEQUENCE [LARGE SCALE GENOMIC DNA]</scope>
    <source>
        <strain evidence="4 5">M8-2</strain>
    </source>
</reference>